<keyword evidence="3" id="KW-1185">Reference proteome</keyword>
<dbReference type="AlphaFoldDB" id="F2K097"/>
<name>F2K097_MARM1</name>
<dbReference type="GO" id="GO:0003677">
    <property type="term" value="F:DNA binding"/>
    <property type="evidence" value="ECO:0007669"/>
    <property type="project" value="InterPro"/>
</dbReference>
<dbReference type="SUPFAM" id="SSF46894">
    <property type="entry name" value="C-terminal effector domain of the bipartite response regulators"/>
    <property type="match status" value="1"/>
</dbReference>
<feature type="domain" description="HTH luxR-type" evidence="1">
    <location>
        <begin position="312"/>
        <end position="369"/>
    </location>
</feature>
<dbReference type="Gene3D" id="1.10.10.10">
    <property type="entry name" value="Winged helix-like DNA-binding domain superfamily/Winged helix DNA-binding domain"/>
    <property type="match status" value="1"/>
</dbReference>
<dbReference type="eggNOG" id="COG2771">
    <property type="taxonomic scope" value="Bacteria"/>
</dbReference>
<dbReference type="Proteomes" id="UP000001062">
    <property type="component" value="Chromosome"/>
</dbReference>
<dbReference type="InterPro" id="IPR016032">
    <property type="entry name" value="Sig_transdc_resp-reg_C-effctor"/>
</dbReference>
<dbReference type="InterPro" id="IPR000792">
    <property type="entry name" value="Tscrpt_reg_LuxR_C"/>
</dbReference>
<organism evidence="2 3">
    <name type="scientific">Marinomonas mediterranea (strain ATCC 700492 / JCM 21426 / NBRC 103028 / MMB-1)</name>
    <dbReference type="NCBI Taxonomy" id="717774"/>
    <lineage>
        <taxon>Bacteria</taxon>
        <taxon>Pseudomonadati</taxon>
        <taxon>Pseudomonadota</taxon>
        <taxon>Gammaproteobacteria</taxon>
        <taxon>Oceanospirillales</taxon>
        <taxon>Oceanospirillaceae</taxon>
        <taxon>Marinomonas</taxon>
    </lineage>
</organism>
<dbReference type="PATRIC" id="fig|717774.3.peg.531"/>
<dbReference type="RefSeq" id="WP_013659717.1">
    <property type="nucleotide sequence ID" value="NC_015276.1"/>
</dbReference>
<gene>
    <name evidence="2" type="ordered locus">Marme_0516</name>
</gene>
<dbReference type="OrthoDB" id="8874570at2"/>
<dbReference type="Pfam" id="PF00196">
    <property type="entry name" value="GerE"/>
    <property type="match status" value="1"/>
</dbReference>
<accession>F2K097</accession>
<protein>
    <submittedName>
        <fullName evidence="2">Regulatory protein LuxR</fullName>
    </submittedName>
</protein>
<dbReference type="InterPro" id="IPR036388">
    <property type="entry name" value="WH-like_DNA-bd_sf"/>
</dbReference>
<sequence>MSHHQDFNDSHLLQVIEDIYAYGFDHQDWDKPLEGLCRLLRAKSGGLFFLDHKKRIFRALGVYNISEEFIEKYKQLGALDATATVMIPLPEGAARAAIDHKVSRTEHVDFYDKILLKANLGYIAALNICNHENYFVGIGIHRGMESEQFSKDEVKVLERLYSHFRRVFETADILERLKQKEAILVHLLSKVPLGIVLVDASLKVHYQNDLAYSLMKQDLGLSISKNNSLLGADTESLKRLKSLVIQAAEDDGKDVSVHHSPILFPSLNEHPLSVTIAPSPIESSLYSPDLVPLYISHPLVASFVSVDMLQAIYPLTKAEAEIVILLLGGSTLNDITSVRGSSKQTVRSQLKSIFSKLNVSSQQELIRYLITGSLNLVG</sequence>
<dbReference type="EMBL" id="CP002583">
    <property type="protein sequence ID" value="ADZ89812.1"/>
    <property type="molecule type" value="Genomic_DNA"/>
</dbReference>
<evidence type="ECO:0000313" key="3">
    <source>
        <dbReference type="Proteomes" id="UP000001062"/>
    </source>
</evidence>
<evidence type="ECO:0000259" key="1">
    <source>
        <dbReference type="SMART" id="SM00421"/>
    </source>
</evidence>
<evidence type="ECO:0000313" key="2">
    <source>
        <dbReference type="EMBL" id="ADZ89812.1"/>
    </source>
</evidence>
<dbReference type="STRING" id="717774.Marme_0516"/>
<dbReference type="GO" id="GO:0006355">
    <property type="term" value="P:regulation of DNA-templated transcription"/>
    <property type="evidence" value="ECO:0007669"/>
    <property type="project" value="InterPro"/>
</dbReference>
<dbReference type="KEGG" id="mme:Marme_0516"/>
<dbReference type="SMART" id="SM00421">
    <property type="entry name" value="HTH_LUXR"/>
    <property type="match status" value="1"/>
</dbReference>
<dbReference type="HOGENOM" id="CLU_037939_5_1_6"/>
<proteinExistence type="predicted"/>
<reference evidence="2 3" key="1">
    <citation type="journal article" date="2012" name="Stand. Genomic Sci.">
        <title>Complete genome sequence of the melanogenic marine bacterium Marinomonas mediterranea type strain (MMB-1(T)).</title>
        <authorList>
            <person name="Lucas-Elio P."/>
            <person name="Goodwin L."/>
            <person name="Woyke T."/>
            <person name="Pitluck S."/>
            <person name="Nolan M."/>
            <person name="Kyrpides N.C."/>
            <person name="Detter J.C."/>
            <person name="Copeland A."/>
            <person name="Teshima H."/>
            <person name="Bruce D."/>
            <person name="Detter C."/>
            <person name="Tapia R."/>
            <person name="Han S."/>
            <person name="Land M.L."/>
            <person name="Ivanova N."/>
            <person name="Mikhailova N."/>
            <person name="Johnston A.W."/>
            <person name="Sanchez-Amat A."/>
        </authorList>
    </citation>
    <scope>NUCLEOTIDE SEQUENCE [LARGE SCALE GENOMIC DNA]</scope>
    <source>
        <strain evidence="3">ATCC 700492 / JCM 21426 / NBRC 103028 / MMB-1</strain>
    </source>
</reference>